<reference evidence="2 3" key="1">
    <citation type="submission" date="2023-08" db="EMBL/GenBank/DDBJ databases">
        <title>Implementing the SeqCode for naming new Mesorhizobium species isolated from Vachellia karroo root nodules.</title>
        <authorList>
            <person name="Van Lill M."/>
        </authorList>
    </citation>
    <scope>NUCLEOTIDE SEQUENCE [LARGE SCALE GENOMIC DNA]</scope>
    <source>
        <strain evidence="2 3">VK24D</strain>
    </source>
</reference>
<dbReference type="EMBL" id="JAVIIW010000049">
    <property type="protein sequence ID" value="MDX8482438.1"/>
    <property type="molecule type" value="Genomic_DNA"/>
</dbReference>
<organism evidence="2 3">
    <name type="scientific">Mesorhizobium album</name>
    <dbReference type="NCBI Taxonomy" id="3072314"/>
    <lineage>
        <taxon>Bacteria</taxon>
        <taxon>Pseudomonadati</taxon>
        <taxon>Pseudomonadota</taxon>
        <taxon>Alphaproteobacteria</taxon>
        <taxon>Hyphomicrobiales</taxon>
        <taxon>Phyllobacteriaceae</taxon>
        <taxon>Mesorhizobium</taxon>
    </lineage>
</organism>
<sequence length="206" mass="22085">MVGITLSPEQIRTAPPEVRQWLEHEIAQSLGLGPAAEPGPPDAPHLAACSPQEAMAIYASIRSMLPVVSVFFELGREGTSIAERGLEAFRLSDMLRNTRLPNAGQLAACLEVIDRAFRLARNDDHAVLSILDPRGYCIVAEATQQSVLAVWTQEIAAQQFPDDAVPESAEVSPAVPFSTSGAVPPQSVHLGQPFTESAARPNGQRN</sequence>
<proteinExistence type="predicted"/>
<name>A0ABU4Y7Y6_9HYPH</name>
<feature type="region of interest" description="Disordered" evidence="1">
    <location>
        <begin position="167"/>
        <end position="206"/>
    </location>
</feature>
<keyword evidence="3" id="KW-1185">Reference proteome</keyword>
<evidence type="ECO:0000256" key="1">
    <source>
        <dbReference type="SAM" id="MobiDB-lite"/>
    </source>
</evidence>
<accession>A0ABU4Y7Y6</accession>
<dbReference type="RefSeq" id="WP_320290535.1">
    <property type="nucleotide sequence ID" value="NZ_JAVIIW010000049.1"/>
</dbReference>
<gene>
    <name evidence="2" type="ORF">RFN28_28845</name>
</gene>
<dbReference type="Proteomes" id="UP001287059">
    <property type="component" value="Unassembled WGS sequence"/>
</dbReference>
<evidence type="ECO:0000313" key="3">
    <source>
        <dbReference type="Proteomes" id="UP001287059"/>
    </source>
</evidence>
<protein>
    <submittedName>
        <fullName evidence="2">Uncharacterized protein</fullName>
    </submittedName>
</protein>
<evidence type="ECO:0000313" key="2">
    <source>
        <dbReference type="EMBL" id="MDX8482438.1"/>
    </source>
</evidence>
<comment type="caution">
    <text evidence="2">The sequence shown here is derived from an EMBL/GenBank/DDBJ whole genome shotgun (WGS) entry which is preliminary data.</text>
</comment>